<name>A0A9Q1FXU1_SYNKA</name>
<sequence>MDKWCHGSTIPPVAFLVWVDYPKKGLPNFRYSGPKHLAGYWTAERRKELMEFHLSQKIEVQQPLEEEVLLEKYIYPEVPTSHARMVVSRLVKHHVHQILKEGRVRYESSNKPPWWPEDLPFISLSDGTPTNPRSSIPGDDIRRIIRSYNAFYNLQTLRMTLRGRMMGIISDCL</sequence>
<dbReference type="AlphaFoldDB" id="A0A9Q1FXU1"/>
<dbReference type="EMBL" id="JAINUF010000003">
    <property type="protein sequence ID" value="KAJ8369397.1"/>
    <property type="molecule type" value="Genomic_DNA"/>
</dbReference>
<proteinExistence type="predicted"/>
<evidence type="ECO:0000313" key="1">
    <source>
        <dbReference type="EMBL" id="KAJ8369397.1"/>
    </source>
</evidence>
<reference evidence="1" key="1">
    <citation type="journal article" date="2023" name="Science">
        <title>Genome structures resolve the early diversification of teleost fishes.</title>
        <authorList>
            <person name="Parey E."/>
            <person name="Louis A."/>
            <person name="Montfort J."/>
            <person name="Bouchez O."/>
            <person name="Roques C."/>
            <person name="Iampietro C."/>
            <person name="Lluch J."/>
            <person name="Castinel A."/>
            <person name="Donnadieu C."/>
            <person name="Desvignes T."/>
            <person name="Floi Bucao C."/>
            <person name="Jouanno E."/>
            <person name="Wen M."/>
            <person name="Mejri S."/>
            <person name="Dirks R."/>
            <person name="Jansen H."/>
            <person name="Henkel C."/>
            <person name="Chen W.J."/>
            <person name="Zahm M."/>
            <person name="Cabau C."/>
            <person name="Klopp C."/>
            <person name="Thompson A.W."/>
            <person name="Robinson-Rechavi M."/>
            <person name="Braasch I."/>
            <person name="Lecointre G."/>
            <person name="Bobe J."/>
            <person name="Postlethwait J.H."/>
            <person name="Berthelot C."/>
            <person name="Roest Crollius H."/>
            <person name="Guiguen Y."/>
        </authorList>
    </citation>
    <scope>NUCLEOTIDE SEQUENCE</scope>
    <source>
        <tissue evidence="1">Blood</tissue>
    </source>
</reference>
<protein>
    <submittedName>
        <fullName evidence="1">Uncharacterized protein</fullName>
    </submittedName>
</protein>
<dbReference type="OrthoDB" id="10634602at2759"/>
<gene>
    <name evidence="1" type="ORF">SKAU_G00094250</name>
</gene>
<organism evidence="1 2">
    <name type="scientific">Synaphobranchus kaupii</name>
    <name type="common">Kaup's arrowtooth eel</name>
    <dbReference type="NCBI Taxonomy" id="118154"/>
    <lineage>
        <taxon>Eukaryota</taxon>
        <taxon>Metazoa</taxon>
        <taxon>Chordata</taxon>
        <taxon>Craniata</taxon>
        <taxon>Vertebrata</taxon>
        <taxon>Euteleostomi</taxon>
        <taxon>Actinopterygii</taxon>
        <taxon>Neopterygii</taxon>
        <taxon>Teleostei</taxon>
        <taxon>Anguilliformes</taxon>
        <taxon>Synaphobranchidae</taxon>
        <taxon>Synaphobranchus</taxon>
    </lineage>
</organism>
<comment type="caution">
    <text evidence="1">The sequence shown here is derived from an EMBL/GenBank/DDBJ whole genome shotgun (WGS) entry which is preliminary data.</text>
</comment>
<dbReference type="Proteomes" id="UP001152622">
    <property type="component" value="Chromosome 3"/>
</dbReference>
<evidence type="ECO:0000313" key="2">
    <source>
        <dbReference type="Proteomes" id="UP001152622"/>
    </source>
</evidence>
<accession>A0A9Q1FXU1</accession>
<keyword evidence="2" id="KW-1185">Reference proteome</keyword>